<gene>
    <name evidence="4" type="primary">rpmB</name>
    <name evidence="5" type="ORF">B5M47_03445</name>
</gene>
<dbReference type="Pfam" id="PF00830">
    <property type="entry name" value="Ribosomal_L28"/>
    <property type="match status" value="1"/>
</dbReference>
<dbReference type="AlphaFoldDB" id="A0A1W9NX19"/>
<evidence type="ECO:0000313" key="6">
    <source>
        <dbReference type="Proteomes" id="UP000192520"/>
    </source>
</evidence>
<evidence type="ECO:0000313" key="5">
    <source>
        <dbReference type="EMBL" id="OQX50695.1"/>
    </source>
</evidence>
<dbReference type="InterPro" id="IPR050096">
    <property type="entry name" value="Bacterial_rp_bL28"/>
</dbReference>
<dbReference type="PANTHER" id="PTHR39080">
    <property type="entry name" value="50S RIBOSOMAL PROTEIN L28"/>
    <property type="match status" value="1"/>
</dbReference>
<protein>
    <recommendedName>
        <fullName evidence="4">Large ribosomal subunit protein bL28</fullName>
    </recommendedName>
</protein>
<accession>A0A1W9NX19</accession>
<evidence type="ECO:0000256" key="2">
    <source>
        <dbReference type="ARBA" id="ARBA00022980"/>
    </source>
</evidence>
<evidence type="ECO:0000256" key="1">
    <source>
        <dbReference type="ARBA" id="ARBA00008760"/>
    </source>
</evidence>
<reference evidence="6" key="1">
    <citation type="submission" date="2017-03" db="EMBL/GenBank/DDBJ databases">
        <title>Novel pathways for hydrocarbon cycling and metabolic interdependencies in hydrothermal sediment communities.</title>
        <authorList>
            <person name="Dombrowski N."/>
            <person name="Seitz K."/>
            <person name="Teske A."/>
            <person name="Baker B."/>
        </authorList>
    </citation>
    <scope>NUCLEOTIDE SEQUENCE [LARGE SCALE GENOMIC DNA]</scope>
</reference>
<dbReference type="GO" id="GO:0005840">
    <property type="term" value="C:ribosome"/>
    <property type="evidence" value="ECO:0007669"/>
    <property type="project" value="UniProtKB-KW"/>
</dbReference>
<dbReference type="STRING" id="1968527.B5M47_03445"/>
<dbReference type="InterPro" id="IPR037147">
    <property type="entry name" value="Ribosomal_bL28_sf"/>
</dbReference>
<sequence length="68" mass="7780">MSFRCDLCGKGALKGGAERRTGTRGFLKKRLKRHFKPNLRRVKVMTAGGIKRMRLCTKCLKKTKVVEE</sequence>
<dbReference type="GO" id="GO:1990904">
    <property type="term" value="C:ribonucleoprotein complex"/>
    <property type="evidence" value="ECO:0007669"/>
    <property type="project" value="UniProtKB-KW"/>
</dbReference>
<dbReference type="InterPro" id="IPR026569">
    <property type="entry name" value="Ribosomal_bL28"/>
</dbReference>
<dbReference type="SUPFAM" id="SSF143800">
    <property type="entry name" value="L28p-like"/>
    <property type="match status" value="1"/>
</dbReference>
<dbReference type="EMBL" id="MZGJ01000024">
    <property type="protein sequence ID" value="OQX50695.1"/>
    <property type="molecule type" value="Genomic_DNA"/>
</dbReference>
<dbReference type="GO" id="GO:0003735">
    <property type="term" value="F:structural constituent of ribosome"/>
    <property type="evidence" value="ECO:0007669"/>
    <property type="project" value="InterPro"/>
</dbReference>
<evidence type="ECO:0000256" key="3">
    <source>
        <dbReference type="ARBA" id="ARBA00023274"/>
    </source>
</evidence>
<dbReference type="Gene3D" id="2.30.170.40">
    <property type="entry name" value="Ribosomal protein L28/L24"/>
    <property type="match status" value="1"/>
</dbReference>
<dbReference type="GO" id="GO:0006412">
    <property type="term" value="P:translation"/>
    <property type="evidence" value="ECO:0007669"/>
    <property type="project" value="UniProtKB-UniRule"/>
</dbReference>
<dbReference type="HAMAP" id="MF_00373">
    <property type="entry name" value="Ribosomal_bL28"/>
    <property type="match status" value="1"/>
</dbReference>
<name>A0A1W9NX19_UNCC3</name>
<keyword evidence="2 4" id="KW-0689">Ribosomal protein</keyword>
<evidence type="ECO:0000256" key="4">
    <source>
        <dbReference type="HAMAP-Rule" id="MF_00373"/>
    </source>
</evidence>
<comment type="caution">
    <text evidence="5">The sequence shown here is derived from an EMBL/GenBank/DDBJ whole genome shotgun (WGS) entry which is preliminary data.</text>
</comment>
<comment type="similarity">
    <text evidence="1 4">Belongs to the bacterial ribosomal protein bL28 family.</text>
</comment>
<dbReference type="Proteomes" id="UP000192520">
    <property type="component" value="Unassembled WGS sequence"/>
</dbReference>
<dbReference type="PANTHER" id="PTHR39080:SF1">
    <property type="entry name" value="LARGE RIBOSOMAL SUBUNIT PROTEIN BL28A"/>
    <property type="match status" value="1"/>
</dbReference>
<dbReference type="InterPro" id="IPR034704">
    <property type="entry name" value="Ribosomal_bL28/bL31-like_sf"/>
</dbReference>
<proteinExistence type="inferred from homology"/>
<organism evidence="5 6">
    <name type="scientific">candidate division CPR3 bacterium 4484_211</name>
    <dbReference type="NCBI Taxonomy" id="1968527"/>
    <lineage>
        <taxon>Bacteria</taxon>
        <taxon>Bacteria division CPR3</taxon>
    </lineage>
</organism>
<keyword evidence="3 4" id="KW-0687">Ribonucleoprotein</keyword>